<evidence type="ECO:0000256" key="5">
    <source>
        <dbReference type="ARBA" id="ARBA00023136"/>
    </source>
</evidence>
<dbReference type="PRINTS" id="PR01437">
    <property type="entry name" value="NUOXDRDTASE4"/>
</dbReference>
<dbReference type="Pfam" id="PF00361">
    <property type="entry name" value="Proton_antipo_M"/>
    <property type="match status" value="1"/>
</dbReference>
<reference evidence="9 10" key="1">
    <citation type="submission" date="2023-07" db="EMBL/GenBank/DDBJ databases">
        <authorList>
            <person name="Girao M."/>
            <person name="Carvalho M.F."/>
        </authorList>
    </citation>
    <scope>NUCLEOTIDE SEQUENCE [LARGE SCALE GENOMIC DNA]</scope>
    <source>
        <strain evidence="9 10">66/93</strain>
    </source>
</reference>
<evidence type="ECO:0000313" key="9">
    <source>
        <dbReference type="EMBL" id="MEE2053258.1"/>
    </source>
</evidence>
<evidence type="ECO:0000259" key="8">
    <source>
        <dbReference type="Pfam" id="PF00361"/>
    </source>
</evidence>
<feature type="transmembrane region" description="Helical" evidence="7">
    <location>
        <begin position="157"/>
        <end position="175"/>
    </location>
</feature>
<dbReference type="NCBIfam" id="TIGR01972">
    <property type="entry name" value="NDH_I_M"/>
    <property type="match status" value="1"/>
</dbReference>
<comment type="subcellular location">
    <subcellularLocation>
        <location evidence="1">Endomembrane system</location>
        <topology evidence="1">Multi-pass membrane protein</topology>
    </subcellularLocation>
    <subcellularLocation>
        <location evidence="6">Membrane</location>
        <topology evidence="6">Multi-pass membrane protein</topology>
    </subcellularLocation>
</comment>
<dbReference type="PANTHER" id="PTHR43507:SF1">
    <property type="entry name" value="NADH-UBIQUINONE OXIDOREDUCTASE CHAIN 4"/>
    <property type="match status" value="1"/>
</dbReference>
<feature type="transmembrane region" description="Helical" evidence="7">
    <location>
        <begin position="114"/>
        <end position="145"/>
    </location>
</feature>
<feature type="domain" description="NADH:quinone oxidoreductase/Mrp antiporter transmembrane" evidence="8">
    <location>
        <begin position="175"/>
        <end position="463"/>
    </location>
</feature>
<evidence type="ECO:0000256" key="3">
    <source>
        <dbReference type="ARBA" id="ARBA00022692"/>
    </source>
</evidence>
<keyword evidence="9" id="KW-0560">Oxidoreductase</keyword>
<sequence length="554" mass="57646">MIPWLTIAIALPVIGAAVIWALPRVKTSQAAAPAGASASAGAAATAGAATATATRAPAATAAGAAGSPAGTAKRVALGFSVLTLVVLAAMALRFDTSAAGGLQFEEVYPWIPRFGVHFALGVDGIALTLILMSAVLVPLVILAAWNENEDREDGGRGYFALILVLEAMMIGVFAATDVFLFYVFFEAMLIPVYFMIGRYGRGEDRARAAVKFLLYSLAGGLVMLVAVIGVYVIGGTFLWTDLVGEGSALAAVDPGTARWLFLGFFIAFAIKAPMWPVHTWLPSAAGASRPGTAVLLVGVLDKVGTYGMLRYCLELFPSAVSWFVWPVVALSLVSIVYGAILAIGQSDMMRLVAYTSVSHFGFITLGIFALTPQAQAGAALYMVNHGFATGALFLVVGFLVARRGSSLIEDYGGVQKVAPKLAGVFLVAGLAGLALPGLAPFVSEFLVFIGVYAFHPAPAVIAASGVVLAALYILWMYQRTMTGETPARLSGLRDLSGREMWAVAPLLALIIAFGLYPQPLLNVINPAVERTVEVGTADTAGAGADGASEEGGEE</sequence>
<dbReference type="InterPro" id="IPR001750">
    <property type="entry name" value="ND/Mrp_TM"/>
</dbReference>
<comment type="similarity">
    <text evidence="2">Belongs to the complex I subunit 4 family.</text>
</comment>
<keyword evidence="3 6" id="KW-0812">Transmembrane</keyword>
<protein>
    <submittedName>
        <fullName evidence="9">NADH-quinone oxidoreductase subunit M</fullName>
        <ecNumber evidence="9">1.6.5.9</ecNumber>
    </submittedName>
</protein>
<keyword evidence="5 7" id="KW-0472">Membrane</keyword>
<evidence type="ECO:0000313" key="10">
    <source>
        <dbReference type="Proteomes" id="UP001348641"/>
    </source>
</evidence>
<dbReference type="Proteomes" id="UP001348641">
    <property type="component" value="Unassembled WGS sequence"/>
</dbReference>
<dbReference type="InterPro" id="IPR003918">
    <property type="entry name" value="NADH_UbQ_OxRdtase"/>
</dbReference>
<proteinExistence type="inferred from homology"/>
<dbReference type="InterPro" id="IPR010227">
    <property type="entry name" value="NADH_Q_OxRdtase_chainM/4"/>
</dbReference>
<feature type="transmembrane region" description="Helical" evidence="7">
    <location>
        <begin position="6"/>
        <end position="23"/>
    </location>
</feature>
<evidence type="ECO:0000256" key="4">
    <source>
        <dbReference type="ARBA" id="ARBA00022989"/>
    </source>
</evidence>
<feature type="transmembrane region" description="Helical" evidence="7">
    <location>
        <begin position="293"/>
        <end position="311"/>
    </location>
</feature>
<feature type="transmembrane region" description="Helical" evidence="7">
    <location>
        <begin position="212"/>
        <end position="239"/>
    </location>
</feature>
<feature type="transmembrane region" description="Helical" evidence="7">
    <location>
        <begin position="323"/>
        <end position="344"/>
    </location>
</feature>
<feature type="transmembrane region" description="Helical" evidence="7">
    <location>
        <begin position="351"/>
        <end position="372"/>
    </location>
</feature>
<feature type="transmembrane region" description="Helical" evidence="7">
    <location>
        <begin position="378"/>
        <end position="400"/>
    </location>
</feature>
<feature type="transmembrane region" description="Helical" evidence="7">
    <location>
        <begin position="259"/>
        <end position="281"/>
    </location>
</feature>
<dbReference type="EMBL" id="JAUUCC010000066">
    <property type="protein sequence ID" value="MEE2053258.1"/>
    <property type="molecule type" value="Genomic_DNA"/>
</dbReference>
<accession>A0ABU7KVD2</accession>
<evidence type="ECO:0000256" key="7">
    <source>
        <dbReference type="SAM" id="Phobius"/>
    </source>
</evidence>
<name>A0ABU7KVD2_9ACTN</name>
<dbReference type="NCBIfam" id="NF004500">
    <property type="entry name" value="PRK05846.1-4"/>
    <property type="match status" value="1"/>
</dbReference>
<gene>
    <name evidence="9" type="ORF">Q8A49_22395</name>
</gene>
<feature type="transmembrane region" description="Helical" evidence="7">
    <location>
        <begin position="421"/>
        <end position="454"/>
    </location>
</feature>
<dbReference type="EC" id="1.6.5.9" evidence="9"/>
<feature type="transmembrane region" description="Helical" evidence="7">
    <location>
        <begin position="75"/>
        <end position="94"/>
    </location>
</feature>
<feature type="transmembrane region" description="Helical" evidence="7">
    <location>
        <begin position="498"/>
        <end position="516"/>
    </location>
</feature>
<comment type="caution">
    <text evidence="9">The sequence shown here is derived from an EMBL/GenBank/DDBJ whole genome shotgun (WGS) entry which is preliminary data.</text>
</comment>
<feature type="transmembrane region" description="Helical" evidence="7">
    <location>
        <begin position="181"/>
        <end position="200"/>
    </location>
</feature>
<keyword evidence="4 7" id="KW-1133">Transmembrane helix</keyword>
<dbReference type="RefSeq" id="WP_330160217.1">
    <property type="nucleotide sequence ID" value="NZ_JAUUCC010000066.1"/>
</dbReference>
<feature type="transmembrane region" description="Helical" evidence="7">
    <location>
        <begin position="460"/>
        <end position="477"/>
    </location>
</feature>
<evidence type="ECO:0000256" key="6">
    <source>
        <dbReference type="RuleBase" id="RU000320"/>
    </source>
</evidence>
<evidence type="ECO:0000256" key="2">
    <source>
        <dbReference type="ARBA" id="ARBA00009025"/>
    </source>
</evidence>
<evidence type="ECO:0000256" key="1">
    <source>
        <dbReference type="ARBA" id="ARBA00004127"/>
    </source>
</evidence>
<dbReference type="GO" id="GO:0050136">
    <property type="term" value="F:NADH dehydrogenase (quinone) (non-electrogenic) activity"/>
    <property type="evidence" value="ECO:0007669"/>
    <property type="project" value="UniProtKB-EC"/>
</dbReference>
<organism evidence="9 10">
    <name type="scientific">Nocardiopsis tropica</name>
    <dbReference type="NCBI Taxonomy" id="109330"/>
    <lineage>
        <taxon>Bacteria</taxon>
        <taxon>Bacillati</taxon>
        <taxon>Actinomycetota</taxon>
        <taxon>Actinomycetes</taxon>
        <taxon>Streptosporangiales</taxon>
        <taxon>Nocardiopsidaceae</taxon>
        <taxon>Nocardiopsis</taxon>
    </lineage>
</organism>
<dbReference type="PANTHER" id="PTHR43507">
    <property type="entry name" value="NADH-UBIQUINONE OXIDOREDUCTASE CHAIN 4"/>
    <property type="match status" value="1"/>
</dbReference>